<evidence type="ECO:0000256" key="3">
    <source>
        <dbReference type="ARBA" id="ARBA00022490"/>
    </source>
</evidence>
<evidence type="ECO:0000256" key="9">
    <source>
        <dbReference type="ARBA" id="ARBA00038064"/>
    </source>
</evidence>
<dbReference type="Pfam" id="PF12171">
    <property type="entry name" value="zf-C2H2_jaz"/>
    <property type="match status" value="1"/>
</dbReference>
<comment type="subcellular location">
    <subcellularLocation>
        <location evidence="2">Cytoplasm</location>
    </subcellularLocation>
    <subcellularLocation>
        <location evidence="1">Nucleus</location>
    </subcellularLocation>
</comment>
<dbReference type="GeneID" id="93590975"/>
<dbReference type="GO" id="GO:0005634">
    <property type="term" value="C:nucleus"/>
    <property type="evidence" value="ECO:0007669"/>
    <property type="project" value="UniProtKB-SubCell"/>
</dbReference>
<evidence type="ECO:0000256" key="7">
    <source>
        <dbReference type="ARBA" id="ARBA00022833"/>
    </source>
</evidence>
<sequence>MGPQRLRKTRNRTRDLDQISSDIHHPRRLEQHLSTLPLEDLPALGQLYCTPCAKFLESQHALAHHQRSKTHKKRLKLLKEPAYSHEEANAAVGQGTDNGIAAFRVNPEDVIDRVSRDRIMALKKASSTGRAESLSSEMEVEVEQQIEAPRLVEQAYDDDL</sequence>
<feature type="domain" description="C2H2-type" evidence="11">
    <location>
        <begin position="49"/>
        <end position="71"/>
    </location>
</feature>
<dbReference type="OrthoDB" id="24683at2759"/>
<dbReference type="AlphaFoldDB" id="A0A436ZPL1"/>
<evidence type="ECO:0000256" key="10">
    <source>
        <dbReference type="SAM" id="MobiDB-lite"/>
    </source>
</evidence>
<comment type="caution">
    <text evidence="12">The sequence shown here is derived from an EMBL/GenBank/DDBJ whole genome shotgun (WGS) entry which is preliminary data.</text>
</comment>
<evidence type="ECO:0000313" key="13">
    <source>
        <dbReference type="Proteomes" id="UP000283090"/>
    </source>
</evidence>
<keyword evidence="4" id="KW-0690">Ribosome biogenesis</keyword>
<dbReference type="InterPro" id="IPR036236">
    <property type="entry name" value="Znf_C2H2_sf"/>
</dbReference>
<evidence type="ECO:0000259" key="11">
    <source>
        <dbReference type="PROSITE" id="PS00028"/>
    </source>
</evidence>
<dbReference type="SMART" id="SM00451">
    <property type="entry name" value="ZnF_U1"/>
    <property type="match status" value="1"/>
</dbReference>
<organism evidence="12 13">
    <name type="scientific">Arthrobotrys flagrans</name>
    <name type="common">Nematode-trapping fungus</name>
    <name type="synonym">Trichothecium flagrans</name>
    <dbReference type="NCBI Taxonomy" id="97331"/>
    <lineage>
        <taxon>Eukaryota</taxon>
        <taxon>Fungi</taxon>
        <taxon>Dikarya</taxon>
        <taxon>Ascomycota</taxon>
        <taxon>Pezizomycotina</taxon>
        <taxon>Orbiliomycetes</taxon>
        <taxon>Orbiliales</taxon>
        <taxon>Orbiliaceae</taxon>
        <taxon>Arthrobotrys</taxon>
    </lineage>
</organism>
<dbReference type="InterPro" id="IPR003604">
    <property type="entry name" value="Matrin/U1-like-C_Znf_C2H2"/>
</dbReference>
<dbReference type="PROSITE" id="PS00028">
    <property type="entry name" value="ZINC_FINGER_C2H2_1"/>
    <property type="match status" value="1"/>
</dbReference>
<dbReference type="InterPro" id="IPR022755">
    <property type="entry name" value="Znf_C2H2_jaz"/>
</dbReference>
<dbReference type="Gene3D" id="3.30.160.60">
    <property type="entry name" value="Classic Zinc Finger"/>
    <property type="match status" value="1"/>
</dbReference>
<dbReference type="VEuPathDB" id="FungiDB:DFL_008664"/>
<keyword evidence="3" id="KW-0963">Cytoplasm</keyword>
<evidence type="ECO:0000256" key="4">
    <source>
        <dbReference type="ARBA" id="ARBA00022517"/>
    </source>
</evidence>
<feature type="compositionally biased region" description="Basic and acidic residues" evidence="10">
    <location>
        <begin position="12"/>
        <end position="22"/>
    </location>
</feature>
<evidence type="ECO:0000313" key="12">
    <source>
        <dbReference type="EMBL" id="RVD80773.1"/>
    </source>
</evidence>
<evidence type="ECO:0000256" key="2">
    <source>
        <dbReference type="ARBA" id="ARBA00004496"/>
    </source>
</evidence>
<reference evidence="12 13" key="1">
    <citation type="submission" date="2019-01" db="EMBL/GenBank/DDBJ databases">
        <title>Intercellular communication is required for trap formation in the nematode-trapping fungus Duddingtonia flagrans.</title>
        <authorList>
            <person name="Youssar L."/>
            <person name="Wernet V."/>
            <person name="Hensel N."/>
            <person name="Hildebrandt H.-G."/>
            <person name="Fischer R."/>
        </authorList>
    </citation>
    <scope>NUCLEOTIDE SEQUENCE [LARGE SCALE GENOMIC DNA]</scope>
    <source>
        <strain evidence="12 13">CBS H-5679</strain>
    </source>
</reference>
<keyword evidence="6" id="KW-0863">Zinc-finger</keyword>
<accession>A0A436ZPL1</accession>
<dbReference type="RefSeq" id="XP_067486317.1">
    <property type="nucleotide sequence ID" value="XM_067638428.1"/>
</dbReference>
<feature type="compositionally biased region" description="Basic residues" evidence="10">
    <location>
        <begin position="1"/>
        <end position="11"/>
    </location>
</feature>
<dbReference type="InterPro" id="IPR013087">
    <property type="entry name" value="Znf_C2H2_type"/>
</dbReference>
<keyword evidence="5" id="KW-0479">Metal-binding</keyword>
<keyword evidence="13" id="KW-1185">Reference proteome</keyword>
<dbReference type="PANTHER" id="PTHR46095:SF1">
    <property type="entry name" value="ZINC FINGER PROTEIN 593"/>
    <property type="match status" value="1"/>
</dbReference>
<name>A0A436ZPL1_ARTFL</name>
<dbReference type="GO" id="GO:0042254">
    <property type="term" value="P:ribosome biogenesis"/>
    <property type="evidence" value="ECO:0007669"/>
    <property type="project" value="UniProtKB-KW"/>
</dbReference>
<keyword evidence="7" id="KW-0862">Zinc</keyword>
<dbReference type="STRING" id="97331.A0A436ZPL1"/>
<dbReference type="GO" id="GO:0003676">
    <property type="term" value="F:nucleic acid binding"/>
    <property type="evidence" value="ECO:0007669"/>
    <property type="project" value="InterPro"/>
</dbReference>
<gene>
    <name evidence="12" type="ORF">DFL_008664</name>
</gene>
<dbReference type="PANTHER" id="PTHR46095">
    <property type="entry name" value="ZINC FINGER PROTEIN 593"/>
    <property type="match status" value="1"/>
</dbReference>
<keyword evidence="8" id="KW-0539">Nucleus</keyword>
<evidence type="ECO:0000256" key="8">
    <source>
        <dbReference type="ARBA" id="ARBA00023242"/>
    </source>
</evidence>
<feature type="region of interest" description="Disordered" evidence="10">
    <location>
        <begin position="1"/>
        <end position="22"/>
    </location>
</feature>
<proteinExistence type="inferred from homology"/>
<evidence type="ECO:0000256" key="1">
    <source>
        <dbReference type="ARBA" id="ARBA00004123"/>
    </source>
</evidence>
<dbReference type="SUPFAM" id="SSF57667">
    <property type="entry name" value="beta-beta-alpha zinc fingers"/>
    <property type="match status" value="1"/>
</dbReference>
<dbReference type="Proteomes" id="UP000283090">
    <property type="component" value="Unassembled WGS sequence"/>
</dbReference>
<evidence type="ECO:0000256" key="6">
    <source>
        <dbReference type="ARBA" id="ARBA00022771"/>
    </source>
</evidence>
<dbReference type="GO" id="GO:0008270">
    <property type="term" value="F:zinc ion binding"/>
    <property type="evidence" value="ECO:0007669"/>
    <property type="project" value="UniProtKB-KW"/>
</dbReference>
<comment type="similarity">
    <text evidence="9">Belongs to the ZNF593/BUD20 C2H2-type zinc-finger protein family.</text>
</comment>
<protein>
    <recommendedName>
        <fullName evidence="11">C2H2-type domain-containing protein</fullName>
    </recommendedName>
</protein>
<dbReference type="InterPro" id="IPR051879">
    <property type="entry name" value="C2H2-ZF_Maturation_Protein"/>
</dbReference>
<dbReference type="EMBL" id="SAEB01000012">
    <property type="protein sequence ID" value="RVD80773.1"/>
    <property type="molecule type" value="Genomic_DNA"/>
</dbReference>
<dbReference type="GO" id="GO:0005737">
    <property type="term" value="C:cytoplasm"/>
    <property type="evidence" value="ECO:0007669"/>
    <property type="project" value="UniProtKB-SubCell"/>
</dbReference>
<evidence type="ECO:0000256" key="5">
    <source>
        <dbReference type="ARBA" id="ARBA00022723"/>
    </source>
</evidence>